<dbReference type="Gene3D" id="3.40.190.80">
    <property type="match status" value="1"/>
</dbReference>
<feature type="binding site" evidence="7">
    <location>
        <position position="221"/>
    </location>
    <ligand>
        <name>Mg(2+)</name>
        <dbReference type="ChEBI" id="CHEBI:18420"/>
        <label>1</label>
        <note>catalytic</note>
    </ligand>
</feature>
<evidence type="ECO:0000313" key="10">
    <source>
        <dbReference type="Proteomes" id="UP000184699"/>
    </source>
</evidence>
<dbReference type="PANTHER" id="PTHR20854">
    <property type="entry name" value="INOSITOL MONOPHOSPHATASE"/>
    <property type="match status" value="1"/>
</dbReference>
<evidence type="ECO:0000256" key="5">
    <source>
        <dbReference type="ARBA" id="ARBA00022801"/>
    </source>
</evidence>
<feature type="binding site" evidence="7">
    <location>
        <position position="91"/>
    </location>
    <ligand>
        <name>Mg(2+)</name>
        <dbReference type="ChEBI" id="CHEBI:18420"/>
        <label>1</label>
        <note>catalytic</note>
    </ligand>
</feature>
<comment type="similarity">
    <text evidence="3 8">Belongs to the inositol monophosphatase superfamily.</text>
</comment>
<dbReference type="PRINTS" id="PR00377">
    <property type="entry name" value="IMPHPHTASES"/>
</dbReference>
<dbReference type="InterPro" id="IPR020583">
    <property type="entry name" value="Inositol_monoP_metal-BS"/>
</dbReference>
<keyword evidence="5 8" id="KW-0378">Hydrolase</keyword>
<evidence type="ECO:0000256" key="8">
    <source>
        <dbReference type="RuleBase" id="RU364068"/>
    </source>
</evidence>
<feature type="binding site" evidence="7">
    <location>
        <position position="90"/>
    </location>
    <ligand>
        <name>Mg(2+)</name>
        <dbReference type="ChEBI" id="CHEBI:18420"/>
        <label>2</label>
    </ligand>
</feature>
<evidence type="ECO:0000256" key="6">
    <source>
        <dbReference type="ARBA" id="ARBA00022842"/>
    </source>
</evidence>
<feature type="binding site" evidence="7">
    <location>
        <position position="88"/>
    </location>
    <ligand>
        <name>Mg(2+)</name>
        <dbReference type="ChEBI" id="CHEBI:18420"/>
        <label>1</label>
        <note>catalytic</note>
    </ligand>
</feature>
<dbReference type="PROSITE" id="PS00630">
    <property type="entry name" value="IMP_2"/>
    <property type="match status" value="1"/>
</dbReference>
<dbReference type="InterPro" id="IPR020550">
    <property type="entry name" value="Inositol_monophosphatase_CS"/>
</dbReference>
<keyword evidence="6 7" id="KW-0460">Magnesium</keyword>
<dbReference type="EMBL" id="FSRJ01000003">
    <property type="protein sequence ID" value="SIO09287.1"/>
    <property type="molecule type" value="Genomic_DNA"/>
</dbReference>
<dbReference type="AlphaFoldDB" id="A0A1N6GP84"/>
<dbReference type="GO" id="GO:0006020">
    <property type="term" value="P:inositol metabolic process"/>
    <property type="evidence" value="ECO:0007669"/>
    <property type="project" value="TreeGrafter"/>
</dbReference>
<evidence type="ECO:0000256" key="3">
    <source>
        <dbReference type="ARBA" id="ARBA00009759"/>
    </source>
</evidence>
<organism evidence="9 10">
    <name type="scientific">Agromyces cerinus subsp. cerinus</name>
    <dbReference type="NCBI Taxonomy" id="232089"/>
    <lineage>
        <taxon>Bacteria</taxon>
        <taxon>Bacillati</taxon>
        <taxon>Actinomycetota</taxon>
        <taxon>Actinomycetes</taxon>
        <taxon>Micrococcales</taxon>
        <taxon>Microbacteriaceae</taxon>
        <taxon>Agromyces</taxon>
    </lineage>
</organism>
<evidence type="ECO:0000256" key="2">
    <source>
        <dbReference type="ARBA" id="ARBA00001946"/>
    </source>
</evidence>
<name>A0A1N6GP84_9MICO</name>
<dbReference type="RefSeq" id="WP_074260845.1">
    <property type="nucleotide sequence ID" value="NZ_FSRJ01000003.1"/>
</dbReference>
<dbReference type="STRING" id="232089.SAMN05443544_2746"/>
<comment type="catalytic activity">
    <reaction evidence="1 8">
        <text>a myo-inositol phosphate + H2O = myo-inositol + phosphate</text>
        <dbReference type="Rhea" id="RHEA:24056"/>
        <dbReference type="ChEBI" id="CHEBI:15377"/>
        <dbReference type="ChEBI" id="CHEBI:17268"/>
        <dbReference type="ChEBI" id="CHEBI:43474"/>
        <dbReference type="ChEBI" id="CHEBI:84139"/>
        <dbReference type="EC" id="3.1.3.25"/>
    </reaction>
</comment>
<dbReference type="GO" id="GO:0046872">
    <property type="term" value="F:metal ion binding"/>
    <property type="evidence" value="ECO:0007669"/>
    <property type="project" value="UniProtKB-KW"/>
</dbReference>
<dbReference type="PROSITE" id="PS00629">
    <property type="entry name" value="IMP_1"/>
    <property type="match status" value="1"/>
</dbReference>
<reference evidence="10" key="1">
    <citation type="submission" date="2016-11" db="EMBL/GenBank/DDBJ databases">
        <authorList>
            <person name="Varghese N."/>
            <person name="Submissions S."/>
        </authorList>
    </citation>
    <scope>NUCLEOTIDE SEQUENCE [LARGE SCALE GENOMIC DNA]</scope>
    <source>
        <strain evidence="10">DSM 8595</strain>
    </source>
</reference>
<dbReference type="Pfam" id="PF00459">
    <property type="entry name" value="Inositol_P"/>
    <property type="match status" value="1"/>
</dbReference>
<dbReference type="GO" id="GO:0007165">
    <property type="term" value="P:signal transduction"/>
    <property type="evidence" value="ECO:0007669"/>
    <property type="project" value="TreeGrafter"/>
</dbReference>
<dbReference type="OrthoDB" id="9772456at2"/>
<dbReference type="EC" id="3.1.3.25" evidence="8"/>
<comment type="cofactor">
    <cofactor evidence="2 7 8">
        <name>Mg(2+)</name>
        <dbReference type="ChEBI" id="CHEBI:18420"/>
    </cofactor>
</comment>
<dbReference type="InterPro" id="IPR000760">
    <property type="entry name" value="Inositol_monophosphatase-like"/>
</dbReference>
<proteinExistence type="inferred from homology"/>
<keyword evidence="4 7" id="KW-0479">Metal-binding</keyword>
<feature type="binding site" evidence="7">
    <location>
        <position position="72"/>
    </location>
    <ligand>
        <name>Mg(2+)</name>
        <dbReference type="ChEBI" id="CHEBI:18420"/>
        <label>1</label>
        <note>catalytic</note>
    </ligand>
</feature>
<dbReference type="Gene3D" id="3.30.540.10">
    <property type="entry name" value="Fructose-1,6-Bisphosphatase, subunit A, domain 1"/>
    <property type="match status" value="1"/>
</dbReference>
<dbReference type="CDD" id="cd01639">
    <property type="entry name" value="IMPase"/>
    <property type="match status" value="1"/>
</dbReference>
<dbReference type="SUPFAM" id="SSF56655">
    <property type="entry name" value="Carbohydrate phosphatase"/>
    <property type="match status" value="1"/>
</dbReference>
<keyword evidence="10" id="KW-1185">Reference proteome</keyword>
<dbReference type="PANTHER" id="PTHR20854:SF4">
    <property type="entry name" value="INOSITOL-1-MONOPHOSPHATASE-RELATED"/>
    <property type="match status" value="1"/>
</dbReference>
<evidence type="ECO:0000256" key="4">
    <source>
        <dbReference type="ARBA" id="ARBA00022723"/>
    </source>
</evidence>
<dbReference type="GO" id="GO:0008934">
    <property type="term" value="F:inositol monophosphate 1-phosphatase activity"/>
    <property type="evidence" value="ECO:0007669"/>
    <property type="project" value="InterPro"/>
</dbReference>
<gene>
    <name evidence="9" type="ORF">SAMN05443544_2746</name>
</gene>
<evidence type="ECO:0000313" key="9">
    <source>
        <dbReference type="EMBL" id="SIO09287.1"/>
    </source>
</evidence>
<dbReference type="Proteomes" id="UP000184699">
    <property type="component" value="Unassembled WGS sequence"/>
</dbReference>
<sequence length="271" mass="28153">MRDDASAALLDLARGIALQAAEFALDARRGGVSVAATKSSPVDVVTSVDRDTEALIRRLVLEARPDDGIVGEEDDTRVGTTGVNWVVDPIDGTVNFLYGIPAWSISIAVVEGSDDPTRWRALAGVVVNPSTGEVFEASAGGGARLDGRRLTVNTDVPLSHALVGTGFSYSAEARRAQAEVLLELLPLARDIRRMGSGALDLCSVAAGRLDAYYERGLNPWDHAAGALIAQEAGARVGGPRGGAVTAELVLAAAPALYEEIAAALRRAGVDA</sequence>
<evidence type="ECO:0000256" key="1">
    <source>
        <dbReference type="ARBA" id="ARBA00001033"/>
    </source>
</evidence>
<dbReference type="InterPro" id="IPR033942">
    <property type="entry name" value="IMPase"/>
</dbReference>
<evidence type="ECO:0000256" key="7">
    <source>
        <dbReference type="PIRSR" id="PIRSR600760-2"/>
    </source>
</evidence>
<dbReference type="GO" id="GO:0046854">
    <property type="term" value="P:phosphatidylinositol phosphate biosynthetic process"/>
    <property type="evidence" value="ECO:0007669"/>
    <property type="project" value="InterPro"/>
</dbReference>
<protein>
    <recommendedName>
        <fullName evidence="8">Inositol-1-monophosphatase</fullName>
        <ecNumber evidence="8">3.1.3.25</ecNumber>
    </recommendedName>
</protein>
<accession>A0A1N6GP84</accession>